<sequence length="215" mass="22617">MSLSTVEVEVMYHWMPNGGLKDFSSNQNCSVLEAEVPKSMPKSGDRDVGISSRPDISGLGDGPLKEVSSDASGISKIDGLSSLPNSGSEEEDYAPKELDLVGMEFVNAEQSAHESEFSGGMEEFSSMKTMPVLAKGSVAGSDLLKLECCEFGSQSTVFGMDDGPPAAESSDTPGTSTVDNLVSNLDTQVAGTLPGSHEVPPGSFRNTLWMALQLI</sequence>
<gene>
    <name evidence="2" type="ORF">Nepgr_003977</name>
</gene>
<evidence type="ECO:0000256" key="1">
    <source>
        <dbReference type="SAM" id="MobiDB-lite"/>
    </source>
</evidence>
<protein>
    <submittedName>
        <fullName evidence="2">Uncharacterized protein</fullName>
    </submittedName>
</protein>
<accession>A0AAD3S0H4</accession>
<name>A0AAD3S0H4_NEPGR</name>
<evidence type="ECO:0000313" key="2">
    <source>
        <dbReference type="EMBL" id="GMH02138.1"/>
    </source>
</evidence>
<organism evidence="2 3">
    <name type="scientific">Nepenthes gracilis</name>
    <name type="common">Slender pitcher plant</name>
    <dbReference type="NCBI Taxonomy" id="150966"/>
    <lineage>
        <taxon>Eukaryota</taxon>
        <taxon>Viridiplantae</taxon>
        <taxon>Streptophyta</taxon>
        <taxon>Embryophyta</taxon>
        <taxon>Tracheophyta</taxon>
        <taxon>Spermatophyta</taxon>
        <taxon>Magnoliopsida</taxon>
        <taxon>eudicotyledons</taxon>
        <taxon>Gunneridae</taxon>
        <taxon>Pentapetalae</taxon>
        <taxon>Caryophyllales</taxon>
        <taxon>Nepenthaceae</taxon>
        <taxon>Nepenthes</taxon>
    </lineage>
</organism>
<dbReference type="Proteomes" id="UP001279734">
    <property type="component" value="Unassembled WGS sequence"/>
</dbReference>
<dbReference type="EMBL" id="BSYO01000003">
    <property type="protein sequence ID" value="GMH02138.1"/>
    <property type="molecule type" value="Genomic_DNA"/>
</dbReference>
<reference evidence="2" key="1">
    <citation type="submission" date="2023-05" db="EMBL/GenBank/DDBJ databases">
        <title>Nepenthes gracilis genome sequencing.</title>
        <authorList>
            <person name="Fukushima K."/>
        </authorList>
    </citation>
    <scope>NUCLEOTIDE SEQUENCE</scope>
    <source>
        <strain evidence="2">SING2019-196</strain>
    </source>
</reference>
<keyword evidence="3" id="KW-1185">Reference proteome</keyword>
<proteinExistence type="predicted"/>
<feature type="region of interest" description="Disordered" evidence="1">
    <location>
        <begin position="34"/>
        <end position="93"/>
    </location>
</feature>
<evidence type="ECO:0000313" key="3">
    <source>
        <dbReference type="Proteomes" id="UP001279734"/>
    </source>
</evidence>
<dbReference type="AlphaFoldDB" id="A0AAD3S0H4"/>
<comment type="caution">
    <text evidence="2">The sequence shown here is derived from an EMBL/GenBank/DDBJ whole genome shotgun (WGS) entry which is preliminary data.</text>
</comment>